<name>A0A497EW02_9CREN</name>
<dbReference type="Gene3D" id="3.20.20.140">
    <property type="entry name" value="Metal-dependent hydrolases"/>
    <property type="match status" value="1"/>
</dbReference>
<evidence type="ECO:0000259" key="1">
    <source>
        <dbReference type="Pfam" id="PF02811"/>
    </source>
</evidence>
<dbReference type="InterPro" id="IPR004013">
    <property type="entry name" value="PHP_dom"/>
</dbReference>
<feature type="domain" description="PHP" evidence="1">
    <location>
        <begin position="8"/>
        <end position="42"/>
    </location>
</feature>
<organism evidence="2 3">
    <name type="scientific">Thermoproteota archaeon</name>
    <dbReference type="NCBI Taxonomy" id="2056631"/>
    <lineage>
        <taxon>Archaea</taxon>
        <taxon>Thermoproteota</taxon>
    </lineage>
</organism>
<accession>A0A497EW02</accession>
<feature type="non-terminal residue" evidence="2">
    <location>
        <position position="43"/>
    </location>
</feature>
<sequence length="43" mass="4710">MENYSLIDLHVHSHLSDGLNSPLELAFRAKKIGLNGIAIVDHA</sequence>
<dbReference type="GO" id="GO:0003824">
    <property type="term" value="F:catalytic activity"/>
    <property type="evidence" value="ECO:0007669"/>
    <property type="project" value="InterPro"/>
</dbReference>
<comment type="caution">
    <text evidence="2">The sequence shown here is derived from an EMBL/GenBank/DDBJ whole genome shotgun (WGS) entry which is preliminary data.</text>
</comment>
<dbReference type="EMBL" id="QMQY01000041">
    <property type="protein sequence ID" value="RLE50848.1"/>
    <property type="molecule type" value="Genomic_DNA"/>
</dbReference>
<dbReference type="Pfam" id="PF02811">
    <property type="entry name" value="PHP"/>
    <property type="match status" value="1"/>
</dbReference>
<dbReference type="InterPro" id="IPR016195">
    <property type="entry name" value="Pol/histidinol_Pase-like"/>
</dbReference>
<dbReference type="AlphaFoldDB" id="A0A497EW02"/>
<dbReference type="SUPFAM" id="SSF89550">
    <property type="entry name" value="PHP domain-like"/>
    <property type="match status" value="1"/>
</dbReference>
<dbReference type="Proteomes" id="UP000281962">
    <property type="component" value="Unassembled WGS sequence"/>
</dbReference>
<proteinExistence type="predicted"/>
<protein>
    <submittedName>
        <fullName evidence="2">Histidinol-phosphatase</fullName>
    </submittedName>
</protein>
<evidence type="ECO:0000313" key="3">
    <source>
        <dbReference type="Proteomes" id="UP000281962"/>
    </source>
</evidence>
<gene>
    <name evidence="2" type="ORF">DRJ21_01305</name>
</gene>
<evidence type="ECO:0000313" key="2">
    <source>
        <dbReference type="EMBL" id="RLE50848.1"/>
    </source>
</evidence>
<reference evidence="2 3" key="1">
    <citation type="submission" date="2018-06" db="EMBL/GenBank/DDBJ databases">
        <title>Extensive metabolic versatility and redundancy in microbially diverse, dynamic hydrothermal sediments.</title>
        <authorList>
            <person name="Dombrowski N."/>
            <person name="Teske A."/>
            <person name="Baker B.J."/>
        </authorList>
    </citation>
    <scope>NUCLEOTIDE SEQUENCE [LARGE SCALE GENOMIC DNA]</scope>
    <source>
        <strain evidence="2">B30_G17</strain>
    </source>
</reference>